<keyword evidence="15" id="KW-1185">Reference proteome</keyword>
<protein>
    <recommendedName>
        <fullName evidence="4">acetolactate synthase</fullName>
        <ecNumber evidence="4">2.2.1.6</ecNumber>
    </recommendedName>
</protein>
<evidence type="ECO:0000256" key="7">
    <source>
        <dbReference type="ARBA" id="ARBA00023052"/>
    </source>
</evidence>
<comment type="pathway">
    <text evidence="1">Amino-acid biosynthesis; L-isoleucine biosynthesis; L-isoleucine from 2-oxobutanoate: step 1/4.</text>
</comment>
<dbReference type="CDD" id="cd00568">
    <property type="entry name" value="TPP_enzymes"/>
    <property type="match status" value="1"/>
</dbReference>
<dbReference type="InterPro" id="IPR012000">
    <property type="entry name" value="Thiamin_PyroP_enz_cen_dom"/>
</dbReference>
<feature type="domain" description="Thiamine pyrophosphate enzyme TPP-binding" evidence="12">
    <location>
        <begin position="400"/>
        <end position="542"/>
    </location>
</feature>
<keyword evidence="14" id="KW-0808">Transferase</keyword>
<dbReference type="Gene3D" id="3.40.50.1220">
    <property type="entry name" value="TPP-binding domain"/>
    <property type="match status" value="1"/>
</dbReference>
<dbReference type="UniPathway" id="UPA00049">
    <property type="reaction ID" value="UER00059"/>
</dbReference>
<dbReference type="GO" id="GO:0009099">
    <property type="term" value="P:L-valine biosynthetic process"/>
    <property type="evidence" value="ECO:0007669"/>
    <property type="project" value="UniProtKB-UniPathway"/>
</dbReference>
<dbReference type="InterPro" id="IPR029035">
    <property type="entry name" value="DHS-like_NAD/FAD-binding_dom"/>
</dbReference>
<dbReference type="GO" id="GO:0005948">
    <property type="term" value="C:acetolactate synthase complex"/>
    <property type="evidence" value="ECO:0007669"/>
    <property type="project" value="TreeGrafter"/>
</dbReference>
<comment type="caution">
    <text evidence="14">The sequence shown here is derived from an EMBL/GenBank/DDBJ whole genome shotgun (WGS) entry which is preliminary data.</text>
</comment>
<sequence length="560" mass="60198">MSTLIDMSNSPIVPLVREAIADTLVDLGVRTVFGVVGSGNFHVTTSLVARGARFVAARHEGGAATMADAYARMSDEVGILSLHQGCGFTNALTGIAEAAKSGTPLLVLTAEATEPSSNFYIDQRGMATGIGAVAMGVRSPRTARDDVIRAFQMCREGNRTVVLNIPLDVQDMPIPDQELIRSRQMATAGQPAASDIERFGRLLLESRRPVFIAGRGSRSAGARQALRQLGEHCGALLATSAVARGLFVDDPWSIDVSGGFSSPVTADLIGSADLVVGFGCALNMWTMRHGRLIADDAAVVQVDIDRLAIGKHRDVTLGLVGGVTETAEAVSRWIKKSNESDREGYRTAEVKDRIAAGLRWNQLEFQDRTGDGRIDPRTLSVEINRMLPSERIVSVDSGNFLGYPSMYLDVPDEYGFCFTQAFQSVGLGLATGVGAALARPERLPVVCCGDGGFLMGISEMETAVRLQLPMLIIIYDDAMYGAEVHHFANEQVPLDTVTFPDTDLAAIARGYGCHAATVRTVEDLSVVERWLAEGPERPLVIDAKVTSHEAAWWLHEAFGH</sequence>
<evidence type="ECO:0000256" key="2">
    <source>
        <dbReference type="ARBA" id="ARBA00005025"/>
    </source>
</evidence>
<dbReference type="Pfam" id="PF00205">
    <property type="entry name" value="TPP_enzyme_M"/>
    <property type="match status" value="1"/>
</dbReference>
<dbReference type="Pfam" id="PF02775">
    <property type="entry name" value="TPP_enzyme_C"/>
    <property type="match status" value="1"/>
</dbReference>
<name>L7KR38_9ACTN</name>
<dbReference type="InterPro" id="IPR011766">
    <property type="entry name" value="TPP_enzyme_TPP-bd"/>
</dbReference>
<comment type="similarity">
    <text evidence="3 10">Belongs to the TPP enzyme family.</text>
</comment>
<evidence type="ECO:0000256" key="3">
    <source>
        <dbReference type="ARBA" id="ARBA00007812"/>
    </source>
</evidence>
<dbReference type="EMBL" id="BANR01000041">
    <property type="protein sequence ID" value="GAC51069.1"/>
    <property type="molecule type" value="Genomic_DNA"/>
</dbReference>
<comment type="catalytic activity">
    <reaction evidence="9">
        <text>2 pyruvate + H(+) = (2S)-2-acetolactate + CO2</text>
        <dbReference type="Rhea" id="RHEA:25249"/>
        <dbReference type="ChEBI" id="CHEBI:15361"/>
        <dbReference type="ChEBI" id="CHEBI:15378"/>
        <dbReference type="ChEBI" id="CHEBI:16526"/>
        <dbReference type="ChEBI" id="CHEBI:58476"/>
        <dbReference type="EC" id="2.2.1.6"/>
    </reaction>
</comment>
<dbReference type="GO" id="GO:0003984">
    <property type="term" value="F:acetolactate synthase activity"/>
    <property type="evidence" value="ECO:0007669"/>
    <property type="project" value="UniProtKB-EC"/>
</dbReference>
<reference evidence="14 15" key="1">
    <citation type="submission" date="2012-12" db="EMBL/GenBank/DDBJ databases">
        <title>Whole genome shotgun sequence of Gordonia aichiensis NBRC 108223.</title>
        <authorList>
            <person name="Isaki-Nakamura S."/>
            <person name="Hosoyama A."/>
            <person name="Tsuchikane K."/>
            <person name="Ando Y."/>
            <person name="Baba S."/>
            <person name="Ohji S."/>
            <person name="Hamada M."/>
            <person name="Tamura T."/>
            <person name="Yamazoe A."/>
            <person name="Yamazaki S."/>
            <person name="Fujita N."/>
        </authorList>
    </citation>
    <scope>NUCLEOTIDE SEQUENCE [LARGE SCALE GENOMIC DNA]</scope>
    <source>
        <strain evidence="14 15">NBRC 108223</strain>
    </source>
</reference>
<feature type="domain" description="Thiamine pyrophosphate enzyme N-terminal TPP-binding" evidence="13">
    <location>
        <begin position="16"/>
        <end position="118"/>
    </location>
</feature>
<feature type="domain" description="Thiamine pyrophosphate enzyme central" evidence="11">
    <location>
        <begin position="198"/>
        <end position="329"/>
    </location>
</feature>
<dbReference type="GO" id="GO:0000287">
    <property type="term" value="F:magnesium ion binding"/>
    <property type="evidence" value="ECO:0007669"/>
    <property type="project" value="InterPro"/>
</dbReference>
<evidence type="ECO:0000259" key="11">
    <source>
        <dbReference type="Pfam" id="PF00205"/>
    </source>
</evidence>
<evidence type="ECO:0000256" key="8">
    <source>
        <dbReference type="ARBA" id="ARBA00023304"/>
    </source>
</evidence>
<dbReference type="STRING" id="1220583.GOACH_41_00030"/>
<dbReference type="GO" id="GO:0030976">
    <property type="term" value="F:thiamine pyrophosphate binding"/>
    <property type="evidence" value="ECO:0007669"/>
    <property type="project" value="InterPro"/>
</dbReference>
<dbReference type="GO" id="GO:0009097">
    <property type="term" value="P:isoleucine biosynthetic process"/>
    <property type="evidence" value="ECO:0007669"/>
    <property type="project" value="UniProtKB-UniPathway"/>
</dbReference>
<dbReference type="CDD" id="cd07035">
    <property type="entry name" value="TPP_PYR_POX_like"/>
    <property type="match status" value="1"/>
</dbReference>
<dbReference type="InterPro" id="IPR045229">
    <property type="entry name" value="TPP_enz"/>
</dbReference>
<proteinExistence type="inferred from homology"/>
<dbReference type="EC" id="2.2.1.6" evidence="4"/>
<evidence type="ECO:0000313" key="15">
    <source>
        <dbReference type="Proteomes" id="UP000010988"/>
    </source>
</evidence>
<keyword evidence="8" id="KW-0100">Branched-chain amino acid biosynthesis</keyword>
<dbReference type="InterPro" id="IPR012001">
    <property type="entry name" value="Thiamin_PyroP_enz_TPP-bd_dom"/>
</dbReference>
<dbReference type="PANTHER" id="PTHR18968:SF13">
    <property type="entry name" value="ACETOLACTATE SYNTHASE CATALYTIC SUBUNIT, MITOCHONDRIAL"/>
    <property type="match status" value="1"/>
</dbReference>
<dbReference type="Proteomes" id="UP000010988">
    <property type="component" value="Unassembled WGS sequence"/>
</dbReference>
<evidence type="ECO:0000256" key="9">
    <source>
        <dbReference type="ARBA" id="ARBA00048670"/>
    </source>
</evidence>
<evidence type="ECO:0000259" key="13">
    <source>
        <dbReference type="Pfam" id="PF02776"/>
    </source>
</evidence>
<dbReference type="eggNOG" id="COG0028">
    <property type="taxonomic scope" value="Bacteria"/>
</dbReference>
<dbReference type="GO" id="GO:0050660">
    <property type="term" value="F:flavin adenine dinucleotide binding"/>
    <property type="evidence" value="ECO:0007669"/>
    <property type="project" value="TreeGrafter"/>
</dbReference>
<evidence type="ECO:0000256" key="6">
    <source>
        <dbReference type="ARBA" id="ARBA00022827"/>
    </source>
</evidence>
<evidence type="ECO:0000256" key="1">
    <source>
        <dbReference type="ARBA" id="ARBA00004974"/>
    </source>
</evidence>
<dbReference type="Gene3D" id="3.40.50.970">
    <property type="match status" value="2"/>
</dbReference>
<dbReference type="InterPro" id="IPR029061">
    <property type="entry name" value="THDP-binding"/>
</dbReference>
<keyword evidence="8" id="KW-0028">Amino-acid biosynthesis</keyword>
<comment type="pathway">
    <text evidence="2">Amino-acid biosynthesis; L-valine biosynthesis; L-valine from pyruvate: step 1/4.</text>
</comment>
<accession>L7KR38</accession>
<evidence type="ECO:0000256" key="10">
    <source>
        <dbReference type="RuleBase" id="RU362132"/>
    </source>
</evidence>
<gene>
    <name evidence="14" type="ORF">GOACH_41_00030</name>
</gene>
<dbReference type="AlphaFoldDB" id="L7KR38"/>
<keyword evidence="6" id="KW-0274">FAD</keyword>
<dbReference type="PANTHER" id="PTHR18968">
    <property type="entry name" value="THIAMINE PYROPHOSPHATE ENZYMES"/>
    <property type="match status" value="1"/>
</dbReference>
<dbReference type="SUPFAM" id="SSF52518">
    <property type="entry name" value="Thiamin diphosphate-binding fold (THDP-binding)"/>
    <property type="match status" value="2"/>
</dbReference>
<evidence type="ECO:0000259" key="12">
    <source>
        <dbReference type="Pfam" id="PF02775"/>
    </source>
</evidence>
<keyword evidence="7 10" id="KW-0786">Thiamine pyrophosphate</keyword>
<dbReference type="UniPathway" id="UPA00047">
    <property type="reaction ID" value="UER00055"/>
</dbReference>
<dbReference type="Pfam" id="PF02776">
    <property type="entry name" value="TPP_enzyme_N"/>
    <property type="match status" value="1"/>
</dbReference>
<evidence type="ECO:0000313" key="14">
    <source>
        <dbReference type="EMBL" id="GAC51069.1"/>
    </source>
</evidence>
<keyword evidence="5" id="KW-0285">Flavoprotein</keyword>
<dbReference type="SUPFAM" id="SSF52467">
    <property type="entry name" value="DHS-like NAD/FAD-binding domain"/>
    <property type="match status" value="1"/>
</dbReference>
<evidence type="ECO:0000256" key="5">
    <source>
        <dbReference type="ARBA" id="ARBA00022630"/>
    </source>
</evidence>
<evidence type="ECO:0000256" key="4">
    <source>
        <dbReference type="ARBA" id="ARBA00013145"/>
    </source>
</evidence>
<organism evidence="14 15">
    <name type="scientific">Gordonia aichiensis NBRC 108223</name>
    <dbReference type="NCBI Taxonomy" id="1220583"/>
    <lineage>
        <taxon>Bacteria</taxon>
        <taxon>Bacillati</taxon>
        <taxon>Actinomycetota</taxon>
        <taxon>Actinomycetes</taxon>
        <taxon>Mycobacteriales</taxon>
        <taxon>Gordoniaceae</taxon>
        <taxon>Gordonia</taxon>
    </lineage>
</organism>